<dbReference type="InterPro" id="IPR008257">
    <property type="entry name" value="Pept_M19"/>
</dbReference>
<dbReference type="PANTHER" id="PTHR10443">
    <property type="entry name" value="MICROSOMAL DIPEPTIDASE"/>
    <property type="match status" value="1"/>
</dbReference>
<dbReference type="GO" id="GO:0070573">
    <property type="term" value="F:metallodipeptidase activity"/>
    <property type="evidence" value="ECO:0007669"/>
    <property type="project" value="InterPro"/>
</dbReference>
<dbReference type="Pfam" id="PF01244">
    <property type="entry name" value="Peptidase_M19"/>
    <property type="match status" value="1"/>
</dbReference>
<reference evidence="1 2" key="1">
    <citation type="submission" date="2017-05" db="EMBL/GenBank/DDBJ databases">
        <title>Virgibacillus sp. AK90 isolated from a saltern of Kakinada, India.</title>
        <authorList>
            <person name="Gupta V."/>
            <person name="Sidhu C."/>
            <person name="Korpole S."/>
            <person name="Pinnaka A.K."/>
        </authorList>
    </citation>
    <scope>NUCLEOTIDE SEQUENCE [LARGE SCALE GENOMIC DNA]</scope>
    <source>
        <strain evidence="1 2">AK90</strain>
    </source>
</reference>
<sequence length="339" mass="38222">MREQKDMIVIDALELSNWDREFLHLLKQGGVTCVHACCGLWENARETLSQVGKWHRFFKENNDMVMQIFTGADILEAKRLGKIGVILGTQNTSALEDELSLVSVFDQLGVKIMQLTYNNQNLVGSSCYEEKDTGLSRYGKLVVEEMNRVGMVIDLSHVGEKTSLDAIETSSRPVAITHANPDWIYPTKRNKSVRVLSALRDNGGVLGVCAYPHLMNGKDTTLDEFCELILQTVDFMGINHVGIGTDLTLNMSVDFLHWMRMGRWTHDMDYGAGSKENPSWPEWPAWFKTPADFPNIVQGLTEKGMTMEEVFKVMGGNWLRFFTESFQPEKEAVACASPL</sequence>
<name>A0A3E0WMN7_9BACI</name>
<dbReference type="GO" id="GO:0006508">
    <property type="term" value="P:proteolysis"/>
    <property type="evidence" value="ECO:0007669"/>
    <property type="project" value="InterPro"/>
</dbReference>
<dbReference type="SUPFAM" id="SSF51556">
    <property type="entry name" value="Metallo-dependent hydrolases"/>
    <property type="match status" value="1"/>
</dbReference>
<accession>A0A3E0WMN7</accession>
<evidence type="ECO:0000313" key="1">
    <source>
        <dbReference type="EMBL" id="RFA34240.1"/>
    </source>
</evidence>
<dbReference type="EMBL" id="NFZX01000025">
    <property type="protein sequence ID" value="RFA34240.1"/>
    <property type="molecule type" value="Genomic_DNA"/>
</dbReference>
<comment type="caution">
    <text evidence="1">The sequence shown here is derived from an EMBL/GenBank/DDBJ whole genome shotgun (WGS) entry which is preliminary data.</text>
</comment>
<proteinExistence type="predicted"/>
<dbReference type="Proteomes" id="UP000256488">
    <property type="component" value="Unassembled WGS sequence"/>
</dbReference>
<dbReference type="Gene3D" id="3.20.20.140">
    <property type="entry name" value="Metal-dependent hydrolases"/>
    <property type="match status" value="1"/>
</dbReference>
<gene>
    <name evidence="1" type="ORF">CAI16_12200</name>
</gene>
<dbReference type="PANTHER" id="PTHR10443:SF12">
    <property type="entry name" value="DIPEPTIDASE"/>
    <property type="match status" value="1"/>
</dbReference>
<dbReference type="RefSeq" id="WP_116278606.1">
    <property type="nucleotide sequence ID" value="NZ_NFZX01000025.1"/>
</dbReference>
<protein>
    <submittedName>
        <fullName evidence="1">Peptidase M19</fullName>
    </submittedName>
</protein>
<dbReference type="InterPro" id="IPR032466">
    <property type="entry name" value="Metal_Hydrolase"/>
</dbReference>
<evidence type="ECO:0000313" key="2">
    <source>
        <dbReference type="Proteomes" id="UP000256488"/>
    </source>
</evidence>
<dbReference type="AlphaFoldDB" id="A0A3E0WMN7"/>
<organism evidence="1 2">
    <name type="scientific">Virgibacillus dokdonensis</name>
    <dbReference type="NCBI Taxonomy" id="302167"/>
    <lineage>
        <taxon>Bacteria</taxon>
        <taxon>Bacillati</taxon>
        <taxon>Bacillota</taxon>
        <taxon>Bacilli</taxon>
        <taxon>Bacillales</taxon>
        <taxon>Bacillaceae</taxon>
        <taxon>Virgibacillus</taxon>
    </lineage>
</organism>
<dbReference type="PROSITE" id="PS51365">
    <property type="entry name" value="RENAL_DIPEPTIDASE_2"/>
    <property type="match status" value="1"/>
</dbReference>